<dbReference type="InterPro" id="IPR048279">
    <property type="entry name" value="MdtK-like"/>
</dbReference>
<accession>A0A5P1RFJ0</accession>
<dbReference type="GO" id="GO:0042910">
    <property type="term" value="F:xenobiotic transmembrane transporter activity"/>
    <property type="evidence" value="ECO:0007669"/>
    <property type="project" value="InterPro"/>
</dbReference>
<evidence type="ECO:0000256" key="6">
    <source>
        <dbReference type="ARBA" id="ARBA00022989"/>
    </source>
</evidence>
<evidence type="ECO:0000256" key="2">
    <source>
        <dbReference type="ARBA" id="ARBA00022448"/>
    </source>
</evidence>
<dbReference type="GO" id="GO:0005886">
    <property type="term" value="C:plasma membrane"/>
    <property type="evidence" value="ECO:0007669"/>
    <property type="project" value="UniProtKB-SubCell"/>
</dbReference>
<evidence type="ECO:0000256" key="3">
    <source>
        <dbReference type="ARBA" id="ARBA00022449"/>
    </source>
</evidence>
<evidence type="ECO:0000256" key="10">
    <source>
        <dbReference type="SAM" id="Phobius"/>
    </source>
</evidence>
<feature type="transmembrane region" description="Helical" evidence="10">
    <location>
        <begin position="246"/>
        <end position="267"/>
    </location>
</feature>
<dbReference type="PANTHER" id="PTHR43298">
    <property type="entry name" value="MULTIDRUG RESISTANCE PROTEIN NORM-RELATED"/>
    <property type="match status" value="1"/>
</dbReference>
<dbReference type="NCBIfam" id="TIGR00797">
    <property type="entry name" value="matE"/>
    <property type="match status" value="1"/>
</dbReference>
<keyword evidence="2" id="KW-0813">Transport</keyword>
<keyword evidence="7" id="KW-0406">Ion transport</keyword>
<feature type="transmembrane region" description="Helical" evidence="10">
    <location>
        <begin position="208"/>
        <end position="234"/>
    </location>
</feature>
<keyword evidence="5 10" id="KW-0812">Transmembrane</keyword>
<dbReference type="PANTHER" id="PTHR43298:SF2">
    <property type="entry name" value="FMN_FAD EXPORTER YEEO-RELATED"/>
    <property type="match status" value="1"/>
</dbReference>
<dbReference type="Pfam" id="PF01554">
    <property type="entry name" value="MatE"/>
    <property type="match status" value="2"/>
</dbReference>
<organism evidence="11 12">
    <name type="scientific">Neptunomonas concharum</name>
    <dbReference type="NCBI Taxonomy" id="1031538"/>
    <lineage>
        <taxon>Bacteria</taxon>
        <taxon>Pseudomonadati</taxon>
        <taxon>Pseudomonadota</taxon>
        <taxon>Gammaproteobacteria</taxon>
        <taxon>Oceanospirillales</taxon>
        <taxon>Oceanospirillaceae</taxon>
        <taxon>Neptunomonas</taxon>
    </lineage>
</organism>
<reference evidence="11 12" key="1">
    <citation type="journal article" date="2019" name="Biochem. Eng. J.">
        <title>Metabolic engineering of the marine bacteria Neptunomonas concharum for the production of acetoin and meso-2,3-butanediol from acetate.</title>
        <authorList>
            <person name="Li W."/>
            <person name="Pu N."/>
            <person name="Liu C.-X."/>
            <person name="Yuan Q.-P."/>
            <person name="Li Z.-J."/>
        </authorList>
    </citation>
    <scope>NUCLEOTIDE SEQUENCE [LARGE SCALE GENOMIC DNA]</scope>
    <source>
        <strain evidence="11 12">JCM17730</strain>
    </source>
</reference>
<feature type="transmembrane region" description="Helical" evidence="10">
    <location>
        <begin position="288"/>
        <end position="307"/>
    </location>
</feature>
<feature type="transmembrane region" description="Helical" evidence="10">
    <location>
        <begin position="167"/>
        <end position="187"/>
    </location>
</feature>
<dbReference type="PIRSF" id="PIRSF006603">
    <property type="entry name" value="DinF"/>
    <property type="match status" value="1"/>
</dbReference>
<dbReference type="EMBL" id="CP043869">
    <property type="protein sequence ID" value="QEQ98413.1"/>
    <property type="molecule type" value="Genomic_DNA"/>
</dbReference>
<protein>
    <recommendedName>
        <fullName evidence="9">Multidrug-efflux transporter</fullName>
    </recommendedName>
</protein>
<keyword evidence="6 10" id="KW-1133">Transmembrane helix</keyword>
<feature type="transmembrane region" description="Helical" evidence="10">
    <location>
        <begin position="313"/>
        <end position="334"/>
    </location>
</feature>
<dbReference type="Proteomes" id="UP000324760">
    <property type="component" value="Chromosome"/>
</dbReference>
<dbReference type="OrthoDB" id="9780160at2"/>
<dbReference type="InterPro" id="IPR050222">
    <property type="entry name" value="MATE_MdtK"/>
</dbReference>
<evidence type="ECO:0000256" key="7">
    <source>
        <dbReference type="ARBA" id="ARBA00023065"/>
    </source>
</evidence>
<feature type="transmembrane region" description="Helical" evidence="10">
    <location>
        <begin position="135"/>
        <end position="155"/>
    </location>
</feature>
<evidence type="ECO:0000256" key="4">
    <source>
        <dbReference type="ARBA" id="ARBA00022475"/>
    </source>
</evidence>
<name>A0A5P1RFJ0_9GAMM</name>
<feature type="transmembrane region" description="Helical" evidence="10">
    <location>
        <begin position="382"/>
        <end position="408"/>
    </location>
</feature>
<evidence type="ECO:0000256" key="5">
    <source>
        <dbReference type="ARBA" id="ARBA00022692"/>
    </source>
</evidence>
<keyword evidence="12" id="KW-1185">Reference proteome</keyword>
<dbReference type="InterPro" id="IPR002528">
    <property type="entry name" value="MATE_fam"/>
</dbReference>
<keyword evidence="3" id="KW-0050">Antiport</keyword>
<proteinExistence type="predicted"/>
<feature type="transmembrane region" description="Helical" evidence="10">
    <location>
        <begin position="105"/>
        <end position="123"/>
    </location>
</feature>
<evidence type="ECO:0000256" key="9">
    <source>
        <dbReference type="ARBA" id="ARBA00031636"/>
    </source>
</evidence>
<dbReference type="GO" id="GO:0015297">
    <property type="term" value="F:antiporter activity"/>
    <property type="evidence" value="ECO:0007669"/>
    <property type="project" value="UniProtKB-KW"/>
</dbReference>
<sequence>MGFVDTLVAGQYSTLDLAAVALGSSIWLPLFLTCTGLLMATTPLVAHATGAGQLQSIVTFFRQGLWISLLCGIGCVAFLFSADWILNVMSVEQDLAAKTMEYLKAIAWGFPALLLYQLLRSYFEGLGKTRPAMHIALFALLANIPLNYIFVFGKLGFPEMGAAGCGWASAAVMWMMLALGWAVMHYKTQLHLPRFTLPWIDLRAFGQFLRLGIPMGISILIESSMFSVIALLLAPSGVLIVASHQITMTFTGLIFMIPLSLAIACTIRVGQMNGAGNPSAAWFTAKAAMVLTSCIALITSISIWLLARPIAELFTSEAAVISMASSLLLIAALFEISDALQVTAAGALRGYKDTSYPLLIVFIAYWVIGLPLGYILGLTDLLIPAIGAAGFWYGLVIGLSVAALLLIIRLKRVAHRAIHSDTTHYTHS</sequence>
<feature type="transmembrane region" description="Helical" evidence="10">
    <location>
        <begin position="355"/>
        <end position="376"/>
    </location>
</feature>
<dbReference type="GO" id="GO:0006811">
    <property type="term" value="P:monoatomic ion transport"/>
    <property type="evidence" value="ECO:0007669"/>
    <property type="project" value="UniProtKB-KW"/>
</dbReference>
<evidence type="ECO:0000313" key="12">
    <source>
        <dbReference type="Proteomes" id="UP000324760"/>
    </source>
</evidence>
<dbReference type="KEGG" id="ncu:F0U83_10710"/>
<keyword evidence="4" id="KW-1003">Cell membrane</keyword>
<dbReference type="AlphaFoldDB" id="A0A5P1RFJ0"/>
<feature type="transmembrane region" description="Helical" evidence="10">
    <location>
        <begin position="65"/>
        <end position="85"/>
    </location>
</feature>
<feature type="transmembrane region" description="Helical" evidence="10">
    <location>
        <begin position="26"/>
        <end position="45"/>
    </location>
</feature>
<evidence type="ECO:0000256" key="8">
    <source>
        <dbReference type="ARBA" id="ARBA00023136"/>
    </source>
</evidence>
<keyword evidence="8 10" id="KW-0472">Membrane</keyword>
<evidence type="ECO:0000256" key="1">
    <source>
        <dbReference type="ARBA" id="ARBA00004429"/>
    </source>
</evidence>
<evidence type="ECO:0000313" key="11">
    <source>
        <dbReference type="EMBL" id="QEQ98413.1"/>
    </source>
</evidence>
<dbReference type="CDD" id="cd13131">
    <property type="entry name" value="MATE_NorM_like"/>
    <property type="match status" value="1"/>
</dbReference>
<gene>
    <name evidence="11" type="ORF">F0U83_10710</name>
</gene>
<comment type="subcellular location">
    <subcellularLocation>
        <location evidence="1">Cell inner membrane</location>
        <topology evidence="1">Multi-pass membrane protein</topology>
    </subcellularLocation>
</comment>